<dbReference type="PROSITE" id="PS50070">
    <property type="entry name" value="KRINGLE_2"/>
    <property type="match status" value="1"/>
</dbReference>
<dbReference type="PANTHER" id="PTHR22803">
    <property type="entry name" value="MANNOSE, PHOSPHOLIPASE, LECTIN RECEPTOR RELATED"/>
    <property type="match status" value="1"/>
</dbReference>
<feature type="domain" description="C-type lectin" evidence="7">
    <location>
        <begin position="105"/>
        <end position="220"/>
    </location>
</feature>
<keyword evidence="4" id="KW-0175">Coiled coil</keyword>
<dbReference type="SUPFAM" id="SSF90257">
    <property type="entry name" value="Myosin rod fragments"/>
    <property type="match status" value="1"/>
</dbReference>
<dbReference type="InterPro" id="IPR018378">
    <property type="entry name" value="C-type_lectin_CS"/>
</dbReference>
<feature type="domain" description="Kringle" evidence="8">
    <location>
        <begin position="701"/>
        <end position="779"/>
    </location>
</feature>
<dbReference type="CDD" id="cd00037">
    <property type="entry name" value="CLECT"/>
    <property type="match status" value="2"/>
</dbReference>
<feature type="coiled-coil region" evidence="4">
    <location>
        <begin position="377"/>
        <end position="550"/>
    </location>
</feature>
<feature type="region of interest" description="Disordered" evidence="5">
    <location>
        <begin position="725"/>
        <end position="746"/>
    </location>
</feature>
<dbReference type="InterPro" id="IPR013806">
    <property type="entry name" value="Kringle-like"/>
</dbReference>
<dbReference type="AlphaFoldDB" id="A0A6P4Z756"/>
<evidence type="ECO:0000256" key="4">
    <source>
        <dbReference type="SAM" id="Coils"/>
    </source>
</evidence>
<dbReference type="InterPro" id="IPR001304">
    <property type="entry name" value="C-type_lectin-like"/>
</dbReference>
<feature type="domain" description="C-type lectin" evidence="7">
    <location>
        <begin position="237"/>
        <end position="362"/>
    </location>
</feature>
<dbReference type="PROSITE" id="PS00615">
    <property type="entry name" value="C_TYPE_LECTIN_1"/>
    <property type="match status" value="2"/>
</dbReference>
<evidence type="ECO:0000256" key="6">
    <source>
        <dbReference type="SAM" id="SignalP"/>
    </source>
</evidence>
<feature type="coiled-coil region" evidence="4">
    <location>
        <begin position="579"/>
        <end position="684"/>
    </location>
</feature>
<dbReference type="InterPro" id="IPR000001">
    <property type="entry name" value="Kringle"/>
</dbReference>
<dbReference type="Pfam" id="PF00051">
    <property type="entry name" value="Kringle"/>
    <property type="match status" value="1"/>
</dbReference>
<dbReference type="PRINTS" id="PR00018">
    <property type="entry name" value="KRINGLE"/>
</dbReference>
<feature type="disulfide bond" evidence="3">
    <location>
        <begin position="723"/>
        <end position="762"/>
    </location>
</feature>
<evidence type="ECO:0000259" key="8">
    <source>
        <dbReference type="PROSITE" id="PS50070"/>
    </source>
</evidence>
<dbReference type="OrthoDB" id="272018at2759"/>
<dbReference type="GeneID" id="109479686"/>
<dbReference type="InterPro" id="IPR038178">
    <property type="entry name" value="Kringle_sf"/>
</dbReference>
<protein>
    <submittedName>
        <fullName evidence="10">Uncharacterized protein LOC109479686</fullName>
    </submittedName>
</protein>
<dbReference type="FunFam" id="2.40.20.10:FF:000028">
    <property type="entry name" value="Uncharacterized protein"/>
    <property type="match status" value="1"/>
</dbReference>
<evidence type="ECO:0000313" key="10">
    <source>
        <dbReference type="RefSeq" id="XP_019637235.1"/>
    </source>
</evidence>
<evidence type="ECO:0000313" key="9">
    <source>
        <dbReference type="Proteomes" id="UP000515135"/>
    </source>
</evidence>
<feature type="disulfide bond" evidence="3">
    <location>
        <begin position="751"/>
        <end position="774"/>
    </location>
</feature>
<evidence type="ECO:0000256" key="5">
    <source>
        <dbReference type="SAM" id="MobiDB-lite"/>
    </source>
</evidence>
<dbReference type="CDD" id="cd00108">
    <property type="entry name" value="KR"/>
    <property type="match status" value="1"/>
</dbReference>
<dbReference type="SUPFAM" id="SSF56436">
    <property type="entry name" value="C-type lectin-like"/>
    <property type="match status" value="2"/>
</dbReference>
<dbReference type="Proteomes" id="UP000515135">
    <property type="component" value="Unplaced"/>
</dbReference>
<dbReference type="PROSITE" id="PS50041">
    <property type="entry name" value="C_TYPE_LECTIN_2"/>
    <property type="match status" value="2"/>
</dbReference>
<dbReference type="InterPro" id="IPR016186">
    <property type="entry name" value="C-type_lectin-like/link_sf"/>
</dbReference>
<dbReference type="InterPro" id="IPR050111">
    <property type="entry name" value="C-type_lectin/snaclec_domain"/>
</dbReference>
<keyword evidence="2 3" id="KW-1015">Disulfide bond</keyword>
<keyword evidence="6" id="KW-0732">Signal</keyword>
<dbReference type="Gene3D" id="1.20.5.490">
    <property type="entry name" value="Single helix bin"/>
    <property type="match status" value="2"/>
</dbReference>
<dbReference type="KEGG" id="bbel:109479686"/>
<keyword evidence="1 3" id="KW-0420">Kringle</keyword>
<feature type="disulfide bond" evidence="3">
    <location>
        <begin position="702"/>
        <end position="779"/>
    </location>
</feature>
<dbReference type="Gene3D" id="3.10.100.10">
    <property type="entry name" value="Mannose-Binding Protein A, subunit A"/>
    <property type="match status" value="2"/>
</dbReference>
<dbReference type="SUPFAM" id="SSF57440">
    <property type="entry name" value="Kringle-like"/>
    <property type="match status" value="1"/>
</dbReference>
<feature type="signal peptide" evidence="6">
    <location>
        <begin position="1"/>
        <end position="18"/>
    </location>
</feature>
<dbReference type="Gene3D" id="1.10.287.1490">
    <property type="match status" value="1"/>
</dbReference>
<dbReference type="SMART" id="SM00034">
    <property type="entry name" value="CLECT"/>
    <property type="match status" value="2"/>
</dbReference>
<proteinExistence type="predicted"/>
<evidence type="ECO:0000256" key="1">
    <source>
        <dbReference type="ARBA" id="ARBA00022572"/>
    </source>
</evidence>
<evidence type="ECO:0000259" key="7">
    <source>
        <dbReference type="PROSITE" id="PS50041"/>
    </source>
</evidence>
<organism evidence="9 10">
    <name type="scientific">Branchiostoma belcheri</name>
    <name type="common">Amphioxus</name>
    <dbReference type="NCBI Taxonomy" id="7741"/>
    <lineage>
        <taxon>Eukaryota</taxon>
        <taxon>Metazoa</taxon>
        <taxon>Chordata</taxon>
        <taxon>Cephalochordata</taxon>
        <taxon>Leptocardii</taxon>
        <taxon>Amphioxiformes</taxon>
        <taxon>Branchiostomatidae</taxon>
        <taxon>Branchiostoma</taxon>
    </lineage>
</organism>
<dbReference type="Pfam" id="PF00059">
    <property type="entry name" value="Lectin_C"/>
    <property type="match status" value="2"/>
</dbReference>
<accession>A0A6P4Z756</accession>
<gene>
    <name evidence="10" type="primary">LOC109479686</name>
</gene>
<evidence type="ECO:0000256" key="3">
    <source>
        <dbReference type="PROSITE-ProRule" id="PRU00121"/>
    </source>
</evidence>
<dbReference type="InterPro" id="IPR018056">
    <property type="entry name" value="Kringle_CS"/>
</dbReference>
<dbReference type="InterPro" id="IPR016187">
    <property type="entry name" value="CTDL_fold"/>
</dbReference>
<dbReference type="SMART" id="SM00130">
    <property type="entry name" value="KR"/>
    <property type="match status" value="1"/>
</dbReference>
<dbReference type="PROSITE" id="PS00021">
    <property type="entry name" value="KRINGLE_1"/>
    <property type="match status" value="1"/>
</dbReference>
<reference evidence="10" key="1">
    <citation type="submission" date="2025-08" db="UniProtKB">
        <authorList>
            <consortium name="RefSeq"/>
        </authorList>
    </citation>
    <scope>IDENTIFICATION</scope>
    <source>
        <tissue evidence="10">Gonad</tissue>
    </source>
</reference>
<evidence type="ECO:0000256" key="2">
    <source>
        <dbReference type="ARBA" id="ARBA00023157"/>
    </source>
</evidence>
<name>A0A6P4Z756_BRABE</name>
<sequence>MGKFPMILLPVFAIAVAGHTPTEPEFSATSSEPGRILPDWTMARLRYDGCRIHAEFEPKDLSGRMCEQKGELTDIDNKTQSVLNFQLAGTEAPSLQSCPDGYSKYDRKCYKFSTDKMAFKAAKDACQRDGGMLATIDAQDTNDLVVKEMRAGGDSYWIGLNDVREEGSFVWSDEAKSPAVYTNWHPDQPDNGGGEDCVEMTKNQDWNDLPCSSKLNFICEKEKTQLTCPPLYGVNSFRGKCYRYSVRRVTFNEAKTICGTEGGRLAVLKDQATDVFIRKRIRSLPHRRVLNYWIGLSDDQEEGTFVWSDGTELTASGYTHWSQGKPDNAEVERGEDCVEIRQDMNYTWNDVDCGEKRRFVCEKGHEQLHTTPGPHDCAWLDQELQKQTQDIAELTAQLQQKEEEIKYLSTELQLREEDIQHLSTALQLGEEGIQDLSTRLQQKEGEIQDLSTRLQQKEEEIQDLSTRLQQKEEEIQDLSTGLQQKEGEIQDLSTGLEQKEEEIQDLSTGLQQKEEEIQQKEREIQQEEEIQDLSTRLQQKEEEVQALTTQLQQPSPGVEAVTPSEGHEQLHTTPGPHGCAWLDQELQEKDRELQEQTQDIAELTARLQQREWLIRRLRGEIKELSTRLEEKEVEIQHLYTELIPVMEGEIRELSARLQQKEGEIQDLSTRLQQKEEAVQALTTQPQQPSPGVEAVTPSEENCQLENGASYRGNVAVTKTGRTCQRWDSQTPHQHDRTPANFPSSGLEENYCRNPDGEPGVWCYTGDPGKRFELCAVPTCDRKLRDVS</sequence>
<feature type="chain" id="PRO_5028085253" evidence="6">
    <location>
        <begin position="19"/>
        <end position="787"/>
    </location>
</feature>
<dbReference type="Gene3D" id="2.40.20.10">
    <property type="entry name" value="Plasminogen Kringle 4"/>
    <property type="match status" value="1"/>
</dbReference>
<dbReference type="RefSeq" id="XP_019637235.1">
    <property type="nucleotide sequence ID" value="XM_019781676.1"/>
</dbReference>
<keyword evidence="9" id="KW-1185">Reference proteome</keyword>